<dbReference type="Pfam" id="PF21105">
    <property type="entry name" value="DyP_N"/>
    <property type="match status" value="1"/>
</dbReference>
<dbReference type="InterPro" id="IPR049509">
    <property type="entry name" value="DyP_N"/>
</dbReference>
<name>A0ABR2Z636_9AGAR</name>
<feature type="signal peptide" evidence="2">
    <location>
        <begin position="1"/>
        <end position="22"/>
    </location>
</feature>
<feature type="chain" id="PRO_5045752210" evidence="2">
    <location>
        <begin position="23"/>
        <end position="185"/>
    </location>
</feature>
<sequence length="185" mass="19783">MRLSALVSLAVALVSASGAVHASVLNSRQPNPDGVIVNLNNQLSLPHPHDAKIGSRAIKLDTNNIQGLAMVGMRFMMIDFVFFNIVDPKTFKAKLKGDFFPHVTTAAQLANPATQPAVAANIAFSQKGMTLLGVNDNLGDPNFKTGQAADAIRLGDPGTTKWHKEYQKGVMGVLSIASKDMDKMK</sequence>
<proteinExistence type="predicted"/>
<feature type="domain" description="DyP dimeric alpha+beta barrel" evidence="3">
    <location>
        <begin position="64"/>
        <end position="184"/>
    </location>
</feature>
<dbReference type="GO" id="GO:0004601">
    <property type="term" value="F:peroxidase activity"/>
    <property type="evidence" value="ECO:0007669"/>
    <property type="project" value="UniProtKB-KW"/>
</dbReference>
<evidence type="ECO:0000259" key="3">
    <source>
        <dbReference type="Pfam" id="PF21105"/>
    </source>
</evidence>
<accession>A0ABR2Z636</accession>
<evidence type="ECO:0000256" key="2">
    <source>
        <dbReference type="SAM" id="SignalP"/>
    </source>
</evidence>
<comment type="caution">
    <text evidence="4">The sequence shown here is derived from an EMBL/GenBank/DDBJ whole genome shotgun (WGS) entry which is preliminary data.</text>
</comment>
<evidence type="ECO:0000313" key="5">
    <source>
        <dbReference type="Proteomes" id="UP001437256"/>
    </source>
</evidence>
<dbReference type="SUPFAM" id="SSF54909">
    <property type="entry name" value="Dimeric alpha+beta barrel"/>
    <property type="match status" value="1"/>
</dbReference>
<keyword evidence="4" id="KW-0575">Peroxidase</keyword>
<keyword evidence="1" id="KW-0812">Transmembrane</keyword>
<feature type="non-terminal residue" evidence="4">
    <location>
        <position position="185"/>
    </location>
</feature>
<dbReference type="Proteomes" id="UP001437256">
    <property type="component" value="Unassembled WGS sequence"/>
</dbReference>
<reference evidence="4 5" key="1">
    <citation type="submission" date="2024-05" db="EMBL/GenBank/DDBJ databases">
        <title>A draft genome resource for the thread blight pathogen Marasmius tenuissimus strain MS-2.</title>
        <authorList>
            <person name="Yulfo-Soto G.E."/>
            <person name="Baruah I.K."/>
            <person name="Amoako-Attah I."/>
            <person name="Bukari Y."/>
            <person name="Meinhardt L.W."/>
            <person name="Bailey B.A."/>
            <person name="Cohen S.P."/>
        </authorList>
    </citation>
    <scope>NUCLEOTIDE SEQUENCE [LARGE SCALE GENOMIC DNA]</scope>
    <source>
        <strain evidence="4 5">MS-2</strain>
    </source>
</reference>
<evidence type="ECO:0000313" key="4">
    <source>
        <dbReference type="EMBL" id="KAL0056713.1"/>
    </source>
</evidence>
<gene>
    <name evidence="4" type="primary">DyP1_17</name>
    <name evidence="4" type="ORF">AAF712_016680</name>
</gene>
<organism evidence="4 5">
    <name type="scientific">Marasmius tenuissimus</name>
    <dbReference type="NCBI Taxonomy" id="585030"/>
    <lineage>
        <taxon>Eukaryota</taxon>
        <taxon>Fungi</taxon>
        <taxon>Dikarya</taxon>
        <taxon>Basidiomycota</taxon>
        <taxon>Agaricomycotina</taxon>
        <taxon>Agaricomycetes</taxon>
        <taxon>Agaricomycetidae</taxon>
        <taxon>Agaricales</taxon>
        <taxon>Marasmiineae</taxon>
        <taxon>Marasmiaceae</taxon>
        <taxon>Marasmius</taxon>
    </lineage>
</organism>
<keyword evidence="2" id="KW-0732">Signal</keyword>
<evidence type="ECO:0000256" key="1">
    <source>
        <dbReference type="SAM" id="Phobius"/>
    </source>
</evidence>
<keyword evidence="4" id="KW-0560">Oxidoreductase</keyword>
<protein>
    <submittedName>
        <fullName evidence="4">Dye-decolorizing heme-containing peroxidase</fullName>
    </submittedName>
</protein>
<keyword evidence="1" id="KW-0472">Membrane</keyword>
<keyword evidence="5" id="KW-1185">Reference proteome</keyword>
<keyword evidence="1" id="KW-1133">Transmembrane helix</keyword>
<dbReference type="EMBL" id="JBBXMP010001035">
    <property type="protein sequence ID" value="KAL0056713.1"/>
    <property type="molecule type" value="Genomic_DNA"/>
</dbReference>
<dbReference type="InterPro" id="IPR011008">
    <property type="entry name" value="Dimeric_a/b-barrel"/>
</dbReference>
<feature type="transmembrane region" description="Helical" evidence="1">
    <location>
        <begin position="65"/>
        <end position="86"/>
    </location>
</feature>